<accession>A0A1F6UZ34</accession>
<dbReference type="PROSITE" id="PS51257">
    <property type="entry name" value="PROKAR_LIPOPROTEIN"/>
    <property type="match status" value="1"/>
</dbReference>
<protein>
    <submittedName>
        <fullName evidence="1">Uncharacterized protein</fullName>
    </submittedName>
</protein>
<proteinExistence type="predicted"/>
<dbReference type="AlphaFoldDB" id="A0A1F6UZ34"/>
<evidence type="ECO:0000313" key="2">
    <source>
        <dbReference type="Proteomes" id="UP000177602"/>
    </source>
</evidence>
<reference evidence="1 2" key="1">
    <citation type="journal article" date="2016" name="Nat. Commun.">
        <title>Thousands of microbial genomes shed light on interconnected biogeochemical processes in an aquifer system.</title>
        <authorList>
            <person name="Anantharaman K."/>
            <person name="Brown C.T."/>
            <person name="Hug L.A."/>
            <person name="Sharon I."/>
            <person name="Castelle C.J."/>
            <person name="Probst A.J."/>
            <person name="Thomas B.C."/>
            <person name="Singh A."/>
            <person name="Wilkins M.J."/>
            <person name="Karaoz U."/>
            <person name="Brodie E.L."/>
            <person name="Williams K.H."/>
            <person name="Hubbard S.S."/>
            <person name="Banfield J.F."/>
        </authorList>
    </citation>
    <scope>NUCLEOTIDE SEQUENCE [LARGE SCALE GENOMIC DNA]</scope>
</reference>
<dbReference type="EMBL" id="MFTN01000022">
    <property type="protein sequence ID" value="OGI62721.1"/>
    <property type="molecule type" value="Genomic_DNA"/>
</dbReference>
<comment type="caution">
    <text evidence="1">The sequence shown here is derived from an EMBL/GenBank/DDBJ whole genome shotgun (WGS) entry which is preliminary data.</text>
</comment>
<gene>
    <name evidence="1" type="ORF">A2818_02715</name>
</gene>
<dbReference type="STRING" id="1801737.A2818_02715"/>
<evidence type="ECO:0000313" key="1">
    <source>
        <dbReference type="EMBL" id="OGI62721.1"/>
    </source>
</evidence>
<organism evidence="1 2">
    <name type="scientific">Candidatus Nomurabacteria bacterium RIFCSPHIGHO2_01_FULL_40_12</name>
    <dbReference type="NCBI Taxonomy" id="1801737"/>
    <lineage>
        <taxon>Bacteria</taxon>
        <taxon>Candidatus Nomuraibacteriota</taxon>
    </lineage>
</organism>
<sequence length="171" mass="19695">MQNNFPKMPLLFSFLFLLFSCLVFFYFYREIDDNNTAYLLAEQAWHNETLRRDEIKALERSIKTIEKEKVQLETHFAQGSDIVPFLDTIEGLGSQTGIIAEVVAVDISEDQTGLLVGMKVSGSFEGLYKFLTLLENSPYELEFVAFNIRKENSQDAVWDAIFQIKLLSFVK</sequence>
<name>A0A1F6UZ34_9BACT</name>
<dbReference type="Proteomes" id="UP000177602">
    <property type="component" value="Unassembled WGS sequence"/>
</dbReference>